<evidence type="ECO:0000313" key="3">
    <source>
        <dbReference type="EMBL" id="KIX92035.1"/>
    </source>
</evidence>
<evidence type="ECO:0000313" key="4">
    <source>
        <dbReference type="Proteomes" id="UP000053411"/>
    </source>
</evidence>
<sequence>MQVTNASPLESSLRPDASNRLREEEDTSTDWVKVRRPSDSPLAPGDSCQSPRNELPDQLPSPSLTRCDQGFPPPPPPSPPLDHHVARKHEADQDQPDCSPPPKRVQSSHETAEAPKRLDWWLSTLASGEDLEDPEIPKVAHGTSGPTPARSRSQSFDSWGRVPSQSRDGSESQDENAEKSRKRRNLDKMATCLIGVLSQQYEDERENADRERRAAEERETLLLAQLEQQQKKSEEQQNKLEQQVKELQEILKEQREENKRQRAYIEQLLQRTHS</sequence>
<gene>
    <name evidence="3" type="ORF">Z520_12250</name>
</gene>
<dbReference type="RefSeq" id="XP_016626158.1">
    <property type="nucleotide sequence ID" value="XM_016782737.1"/>
</dbReference>
<dbReference type="EMBL" id="KN848112">
    <property type="protein sequence ID" value="KIX92035.1"/>
    <property type="molecule type" value="Genomic_DNA"/>
</dbReference>
<feature type="compositionally biased region" description="Basic and acidic residues" evidence="1">
    <location>
        <begin position="81"/>
        <end position="92"/>
    </location>
</feature>
<protein>
    <recommendedName>
        <fullName evidence="2">FIP-RBD domain-containing protein</fullName>
    </recommendedName>
</protein>
<proteinExistence type="predicted"/>
<keyword evidence="4" id="KW-1185">Reference proteome</keyword>
<feature type="region of interest" description="Disordered" evidence="1">
    <location>
        <begin position="1"/>
        <end position="218"/>
    </location>
</feature>
<dbReference type="VEuPathDB" id="FungiDB:Z520_12250"/>
<dbReference type="Proteomes" id="UP000053411">
    <property type="component" value="Unassembled WGS sequence"/>
</dbReference>
<feature type="compositionally biased region" description="Polar residues" evidence="1">
    <location>
        <begin position="144"/>
        <end position="167"/>
    </location>
</feature>
<dbReference type="PROSITE" id="PS51511">
    <property type="entry name" value="FIP_RBD"/>
    <property type="match status" value="1"/>
</dbReference>
<feature type="compositionally biased region" description="Basic and acidic residues" evidence="1">
    <location>
        <begin position="207"/>
        <end position="218"/>
    </location>
</feature>
<evidence type="ECO:0000256" key="1">
    <source>
        <dbReference type="SAM" id="MobiDB-lite"/>
    </source>
</evidence>
<feature type="compositionally biased region" description="Polar residues" evidence="1">
    <location>
        <begin position="1"/>
        <end position="10"/>
    </location>
</feature>
<organism evidence="3 4">
    <name type="scientific">Fonsecaea multimorphosa CBS 102226</name>
    <dbReference type="NCBI Taxonomy" id="1442371"/>
    <lineage>
        <taxon>Eukaryota</taxon>
        <taxon>Fungi</taxon>
        <taxon>Dikarya</taxon>
        <taxon>Ascomycota</taxon>
        <taxon>Pezizomycotina</taxon>
        <taxon>Eurotiomycetes</taxon>
        <taxon>Chaetothyriomycetidae</taxon>
        <taxon>Chaetothyriales</taxon>
        <taxon>Herpotrichiellaceae</taxon>
        <taxon>Fonsecaea</taxon>
    </lineage>
</organism>
<name>A0A0D2GR86_9EURO</name>
<dbReference type="InterPro" id="IPR019018">
    <property type="entry name" value="Rab-bd_FIP-RBD"/>
</dbReference>
<dbReference type="GeneID" id="27717996"/>
<accession>A0A0D2GR86</accession>
<reference evidence="3 4" key="1">
    <citation type="submission" date="2015-01" db="EMBL/GenBank/DDBJ databases">
        <title>The Genome Sequence of Fonsecaea multimorphosa CBS 102226.</title>
        <authorList>
            <consortium name="The Broad Institute Genomics Platform"/>
            <person name="Cuomo C."/>
            <person name="de Hoog S."/>
            <person name="Gorbushina A."/>
            <person name="Stielow B."/>
            <person name="Teixiera M."/>
            <person name="Abouelleil A."/>
            <person name="Chapman S.B."/>
            <person name="Priest M."/>
            <person name="Young S.K."/>
            <person name="Wortman J."/>
            <person name="Nusbaum C."/>
            <person name="Birren B."/>
        </authorList>
    </citation>
    <scope>NUCLEOTIDE SEQUENCE [LARGE SCALE GENOMIC DNA]</scope>
    <source>
        <strain evidence="3 4">CBS 102226</strain>
    </source>
</reference>
<evidence type="ECO:0000259" key="2">
    <source>
        <dbReference type="PROSITE" id="PS51511"/>
    </source>
</evidence>
<feature type="domain" description="FIP-RBD" evidence="2">
    <location>
        <begin position="221"/>
        <end position="274"/>
    </location>
</feature>
<dbReference type="AlphaFoldDB" id="A0A0D2GR86"/>
<feature type="compositionally biased region" description="Basic and acidic residues" evidence="1">
    <location>
        <begin position="110"/>
        <end position="119"/>
    </location>
</feature>
<feature type="compositionally biased region" description="Pro residues" evidence="1">
    <location>
        <begin position="71"/>
        <end position="80"/>
    </location>
</feature>